<keyword evidence="4" id="KW-1185">Reference proteome</keyword>
<dbReference type="PANTHER" id="PTHR45749:SF21">
    <property type="entry name" value="DUF4371 DOMAIN-CONTAINING PROTEIN"/>
    <property type="match status" value="1"/>
</dbReference>
<protein>
    <recommendedName>
        <fullName evidence="2">HAT C-terminal dimerisation domain-containing protein</fullName>
    </recommendedName>
</protein>
<dbReference type="Proteomes" id="UP000518266">
    <property type="component" value="Unassembled WGS sequence"/>
</dbReference>
<reference evidence="3 4" key="1">
    <citation type="submission" date="2020-03" db="EMBL/GenBank/DDBJ databases">
        <title>Dissostichus mawsoni Genome sequencing and assembly.</title>
        <authorList>
            <person name="Park H."/>
        </authorList>
    </citation>
    <scope>NUCLEOTIDE SEQUENCE [LARGE SCALE GENOMIC DNA]</scope>
    <source>
        <strain evidence="3">DM0001</strain>
        <tissue evidence="3">Muscle</tissue>
    </source>
</reference>
<feature type="region of interest" description="Disordered" evidence="1">
    <location>
        <begin position="388"/>
        <end position="408"/>
    </location>
</feature>
<comment type="caution">
    <text evidence="3">The sequence shown here is derived from an EMBL/GenBank/DDBJ whole genome shotgun (WGS) entry which is preliminary data.</text>
</comment>
<feature type="domain" description="HAT C-terminal dimerisation" evidence="2">
    <location>
        <begin position="516"/>
        <end position="573"/>
    </location>
</feature>
<name>A0A7J5YKZ4_DISMA</name>
<dbReference type="EMBL" id="JAAKFY010000012">
    <property type="protein sequence ID" value="KAF3849409.1"/>
    <property type="molecule type" value="Genomic_DNA"/>
</dbReference>
<dbReference type="OrthoDB" id="10063194at2759"/>
<dbReference type="InterPro" id="IPR012337">
    <property type="entry name" value="RNaseH-like_sf"/>
</dbReference>
<evidence type="ECO:0000313" key="4">
    <source>
        <dbReference type="Proteomes" id="UP000518266"/>
    </source>
</evidence>
<dbReference type="Pfam" id="PF05699">
    <property type="entry name" value="Dimer_Tnp_hAT"/>
    <property type="match status" value="1"/>
</dbReference>
<accession>A0A7J5YKZ4</accession>
<evidence type="ECO:0000259" key="2">
    <source>
        <dbReference type="Pfam" id="PF05699"/>
    </source>
</evidence>
<dbReference type="GO" id="GO:0046983">
    <property type="term" value="F:protein dimerization activity"/>
    <property type="evidence" value="ECO:0007669"/>
    <property type="project" value="InterPro"/>
</dbReference>
<dbReference type="SUPFAM" id="SSF53098">
    <property type="entry name" value="Ribonuclease H-like"/>
    <property type="match status" value="1"/>
</dbReference>
<dbReference type="AlphaFoldDB" id="A0A7J5YKZ4"/>
<feature type="compositionally biased region" description="Basic residues" evidence="1">
    <location>
        <begin position="392"/>
        <end position="402"/>
    </location>
</feature>
<evidence type="ECO:0000256" key="1">
    <source>
        <dbReference type="SAM" id="MobiDB-lite"/>
    </source>
</evidence>
<proteinExistence type="predicted"/>
<dbReference type="InterPro" id="IPR008906">
    <property type="entry name" value="HATC_C_dom"/>
</dbReference>
<organism evidence="3 4">
    <name type="scientific">Dissostichus mawsoni</name>
    <name type="common">Antarctic cod</name>
    <dbReference type="NCBI Taxonomy" id="36200"/>
    <lineage>
        <taxon>Eukaryota</taxon>
        <taxon>Metazoa</taxon>
        <taxon>Chordata</taxon>
        <taxon>Craniata</taxon>
        <taxon>Vertebrata</taxon>
        <taxon>Euteleostomi</taxon>
        <taxon>Actinopterygii</taxon>
        <taxon>Neopterygii</taxon>
        <taxon>Teleostei</taxon>
        <taxon>Neoteleostei</taxon>
        <taxon>Acanthomorphata</taxon>
        <taxon>Eupercaria</taxon>
        <taxon>Perciformes</taxon>
        <taxon>Notothenioidei</taxon>
        <taxon>Nototheniidae</taxon>
        <taxon>Dissostichus</taxon>
    </lineage>
</organism>
<evidence type="ECO:0000313" key="3">
    <source>
        <dbReference type="EMBL" id="KAF3849409.1"/>
    </source>
</evidence>
<sequence length="632" mass="71252">MLAACKGGISNWRKATEKFNEHEKSTLHSDSSQRIAALGSTPINALLSDAAPKTQNTARNVLELMFRSVIFLGKKGIAFRGDNSRDGVLYELMLERTYNLPKEREWPLLWNNRGWYNGCKCHGTIFTDTRYVDKSMEIHTDFLGFYNAPDSTGETLFKCITDVFLRLNIPIERLKGYCFDGASNMSGRFSGVQARLKEVCPDSLFVHCANHSLDLVLQEVGREVSLVAETLNFVQGIATVIRESSKRKELYVYMFGCDDVVNILAICPTRWCVRTIAMKCVCSSYTELQKTLKILKDDKSVRGDARAKIGGLYKQCLKGRTLFGLLCCEALFEPCEAVAKNLQSNNASARGALECTNLLRERIVALRDDTVVQGIESKVSAADLKMPDARQHRASKTPARYRHTTEPEAHAMSTWRQEFFEAVDLLTAELKRRFDQDGMKIAAPRENVLIEAANSRGQQQTLELESLHLPQLISDVDRYRQDLQLKMLGDAIGDSPCHTVQDIATRVAKLHPQARGIFQDVEKLIKLCLCMPIAVASSERSFSTLRRLKTWLRSNMTQKRLTHLTLMHVHSNILDNVDVSALMRVFNSATPERKATFGRLPTWSSRRQQNGAFSANRWHKVGELPMYGELGG</sequence>
<dbReference type="PANTHER" id="PTHR45749">
    <property type="match status" value="1"/>
</dbReference>
<gene>
    <name evidence="3" type="ORF">F7725_015906</name>
</gene>